<feature type="domain" description="Methyl-accepting transducer" evidence="4">
    <location>
        <begin position="214"/>
        <end position="454"/>
    </location>
</feature>
<keyword evidence="1 2" id="KW-0807">Transducer</keyword>
<dbReference type="Gene3D" id="1.10.287.950">
    <property type="entry name" value="Methyl-accepting chemotaxis protein"/>
    <property type="match status" value="1"/>
</dbReference>
<organism evidence="5 6">
    <name type="scientific">Metabacillus flavus</name>
    <dbReference type="NCBI Taxonomy" id="2823519"/>
    <lineage>
        <taxon>Bacteria</taxon>
        <taxon>Bacillati</taxon>
        <taxon>Bacillota</taxon>
        <taxon>Bacilli</taxon>
        <taxon>Bacillales</taxon>
        <taxon>Bacillaceae</taxon>
        <taxon>Metabacillus</taxon>
    </lineage>
</organism>
<dbReference type="PANTHER" id="PTHR32089:SF112">
    <property type="entry name" value="LYSOZYME-LIKE PROTEIN-RELATED"/>
    <property type="match status" value="1"/>
</dbReference>
<feature type="transmembrane region" description="Helical" evidence="3">
    <location>
        <begin position="96"/>
        <end position="113"/>
    </location>
</feature>
<gene>
    <name evidence="5" type="ORF">J9317_05335</name>
</gene>
<evidence type="ECO:0000256" key="2">
    <source>
        <dbReference type="PROSITE-ProRule" id="PRU00284"/>
    </source>
</evidence>
<dbReference type="PANTHER" id="PTHR32089">
    <property type="entry name" value="METHYL-ACCEPTING CHEMOTAXIS PROTEIN MCPB"/>
    <property type="match status" value="1"/>
</dbReference>
<evidence type="ECO:0000313" key="5">
    <source>
        <dbReference type="EMBL" id="MBS2968178.1"/>
    </source>
</evidence>
<keyword evidence="3" id="KW-0472">Membrane</keyword>
<keyword evidence="3" id="KW-1133">Transmembrane helix</keyword>
<comment type="caution">
    <text evidence="5">The sequence shown here is derived from an EMBL/GenBank/DDBJ whole genome shotgun (WGS) entry which is preliminary data.</text>
</comment>
<protein>
    <recommendedName>
        <fullName evidence="4">Methyl-accepting transducer domain-containing protein</fullName>
    </recommendedName>
</protein>
<keyword evidence="3" id="KW-0812">Transmembrane</keyword>
<dbReference type="SUPFAM" id="SSF58104">
    <property type="entry name" value="Methyl-accepting chemotaxis protein (MCP) signaling domain"/>
    <property type="match status" value="1"/>
</dbReference>
<dbReference type="SMART" id="SM00283">
    <property type="entry name" value="MA"/>
    <property type="match status" value="1"/>
</dbReference>
<name>A0ABS5LCC9_9BACI</name>
<feature type="transmembrane region" description="Helical" evidence="3">
    <location>
        <begin position="120"/>
        <end position="142"/>
    </location>
</feature>
<sequence length="502" mass="54656">MNASKNRLMLWVSAVCIAVACGIQVIHRFFPMHMHMEHTGSDSLILIAAIILPVLLLIAAVFFYKKDTSHRLVPLLIVLTLTFSSIAMIVSGEGMVVYHFSIFLVVALAAYYDSIKLISVMTVLFAIPHLIAMFAFTGLFFGDHDYTWFMFFIHAFYLVLTSGGISWQIYSKNKYTRELLQKNEWQKQSLDRLTEELASTARRIVENVDRLTEHGEMSSLVSRQIKDSASEVAAGTVSQVEEAKQSEEKMLDMQNGAVKISSAAAGIRELSFNANKLVNAGKGSLEDTERQMENIHETFGTLARSIQALQGQSKQIGGIVSEIASIADQTNLLALNAAIEAARAGEAGKGFAVVADEVRKLAGKSNESTEKISHLIEAIQNDIQQVTEEMNAGSVVVQEGLLKVETTAAAFEQINAASNDVAAGTDRVAEEVTRFLQTITEVSDSISSMSSALQLSKKASGEMITSMESQSEAVHHLGTIIQSLGELTVNLNGLVASLGENK</sequence>
<accession>A0ABS5LCC9</accession>
<feature type="transmembrane region" description="Helical" evidence="3">
    <location>
        <begin position="44"/>
        <end position="64"/>
    </location>
</feature>
<dbReference type="Pfam" id="PF00015">
    <property type="entry name" value="MCPsignal"/>
    <property type="match status" value="1"/>
</dbReference>
<dbReference type="CDD" id="cd11386">
    <property type="entry name" value="MCP_signal"/>
    <property type="match status" value="1"/>
</dbReference>
<dbReference type="InterPro" id="IPR004089">
    <property type="entry name" value="MCPsignal_dom"/>
</dbReference>
<evidence type="ECO:0000256" key="1">
    <source>
        <dbReference type="ARBA" id="ARBA00023224"/>
    </source>
</evidence>
<dbReference type="RefSeq" id="WP_211556812.1">
    <property type="nucleotide sequence ID" value="NZ_JAGVRK010000001.1"/>
</dbReference>
<dbReference type="PROSITE" id="PS51257">
    <property type="entry name" value="PROKAR_LIPOPROTEIN"/>
    <property type="match status" value="1"/>
</dbReference>
<evidence type="ECO:0000313" key="6">
    <source>
        <dbReference type="Proteomes" id="UP000682403"/>
    </source>
</evidence>
<dbReference type="Proteomes" id="UP000682403">
    <property type="component" value="Unassembled WGS sequence"/>
</dbReference>
<evidence type="ECO:0000256" key="3">
    <source>
        <dbReference type="SAM" id="Phobius"/>
    </source>
</evidence>
<feature type="transmembrane region" description="Helical" evidence="3">
    <location>
        <begin position="71"/>
        <end position="90"/>
    </location>
</feature>
<dbReference type="EMBL" id="JAGVRK010000001">
    <property type="protein sequence ID" value="MBS2968178.1"/>
    <property type="molecule type" value="Genomic_DNA"/>
</dbReference>
<feature type="transmembrane region" description="Helical" evidence="3">
    <location>
        <begin position="148"/>
        <end position="170"/>
    </location>
</feature>
<keyword evidence="6" id="KW-1185">Reference proteome</keyword>
<dbReference type="PROSITE" id="PS50111">
    <property type="entry name" value="CHEMOTAXIS_TRANSDUC_2"/>
    <property type="match status" value="1"/>
</dbReference>
<reference evidence="5 6" key="1">
    <citation type="submission" date="2021-04" db="EMBL/GenBank/DDBJ databases">
        <title>Metabacillus sp. strain KIGAM252 whole genome sequence.</title>
        <authorList>
            <person name="Seo M.-J."/>
            <person name="Cho E.-S."/>
            <person name="Hwang C.Y."/>
            <person name="Yoon D.J."/>
        </authorList>
    </citation>
    <scope>NUCLEOTIDE SEQUENCE [LARGE SCALE GENOMIC DNA]</scope>
    <source>
        <strain evidence="5 6">KIGAM252</strain>
    </source>
</reference>
<evidence type="ECO:0000259" key="4">
    <source>
        <dbReference type="PROSITE" id="PS50111"/>
    </source>
</evidence>
<proteinExistence type="predicted"/>